<evidence type="ECO:0000256" key="1">
    <source>
        <dbReference type="SAM" id="MobiDB-lite"/>
    </source>
</evidence>
<dbReference type="InterPro" id="IPR011051">
    <property type="entry name" value="RmlC_Cupin_sf"/>
</dbReference>
<evidence type="ECO:0000313" key="3">
    <source>
        <dbReference type="Proteomes" id="UP001500804"/>
    </source>
</evidence>
<reference evidence="3" key="1">
    <citation type="journal article" date="2019" name="Int. J. Syst. Evol. Microbiol.">
        <title>The Global Catalogue of Microorganisms (GCM) 10K type strain sequencing project: providing services to taxonomists for standard genome sequencing and annotation.</title>
        <authorList>
            <consortium name="The Broad Institute Genomics Platform"/>
            <consortium name="The Broad Institute Genome Sequencing Center for Infectious Disease"/>
            <person name="Wu L."/>
            <person name="Ma J."/>
        </authorList>
    </citation>
    <scope>NUCLEOTIDE SEQUENCE [LARGE SCALE GENOMIC DNA]</scope>
    <source>
        <strain evidence="3">JCM 18302</strain>
    </source>
</reference>
<feature type="region of interest" description="Disordered" evidence="1">
    <location>
        <begin position="115"/>
        <end position="135"/>
    </location>
</feature>
<dbReference type="EMBL" id="BAABJO010000007">
    <property type="protein sequence ID" value="GAA5118867.1"/>
    <property type="molecule type" value="Genomic_DNA"/>
</dbReference>
<gene>
    <name evidence="2" type="ORF">GCM10023320_23670</name>
</gene>
<keyword evidence="3" id="KW-1185">Reference proteome</keyword>
<dbReference type="InterPro" id="IPR014710">
    <property type="entry name" value="RmlC-like_jellyroll"/>
</dbReference>
<accession>A0ABP9NII1</accession>
<dbReference type="RefSeq" id="WP_345605003.1">
    <property type="nucleotide sequence ID" value="NZ_BAABJO010000007.1"/>
</dbReference>
<evidence type="ECO:0000313" key="2">
    <source>
        <dbReference type="EMBL" id="GAA5118867.1"/>
    </source>
</evidence>
<dbReference type="Proteomes" id="UP001500804">
    <property type="component" value="Unassembled WGS sequence"/>
</dbReference>
<dbReference type="Gene3D" id="2.60.120.10">
    <property type="entry name" value="Jelly Rolls"/>
    <property type="match status" value="1"/>
</dbReference>
<proteinExistence type="predicted"/>
<sequence length="135" mass="14878">MTDEPPAAYPATPGDTLVFENDRVRVWSMSLPPHGMFDYHQHVHDHVILWPDAGRAEAQELGDPEWSISQTAEAGFVAFKTVGNSGPLVPHRIRNLEDRSVTHYIIELISEPSPSAGPLPTVTNDRGSQVDARLS</sequence>
<name>A0ABP9NII1_9PSEU</name>
<dbReference type="SUPFAM" id="SSF51182">
    <property type="entry name" value="RmlC-like cupins"/>
    <property type="match status" value="1"/>
</dbReference>
<protein>
    <submittedName>
        <fullName evidence="2">Uncharacterized protein</fullName>
    </submittedName>
</protein>
<organism evidence="2 3">
    <name type="scientific">Pseudonocardia adelaidensis</name>
    <dbReference type="NCBI Taxonomy" id="648754"/>
    <lineage>
        <taxon>Bacteria</taxon>
        <taxon>Bacillati</taxon>
        <taxon>Actinomycetota</taxon>
        <taxon>Actinomycetes</taxon>
        <taxon>Pseudonocardiales</taxon>
        <taxon>Pseudonocardiaceae</taxon>
        <taxon>Pseudonocardia</taxon>
    </lineage>
</organism>
<comment type="caution">
    <text evidence="2">The sequence shown here is derived from an EMBL/GenBank/DDBJ whole genome shotgun (WGS) entry which is preliminary data.</text>
</comment>